<organism evidence="2 3">
    <name type="scientific">Methylomagnum ishizawai</name>
    <dbReference type="NCBI Taxonomy" id="1760988"/>
    <lineage>
        <taxon>Bacteria</taxon>
        <taxon>Pseudomonadati</taxon>
        <taxon>Pseudomonadota</taxon>
        <taxon>Gammaproteobacteria</taxon>
        <taxon>Methylococcales</taxon>
        <taxon>Methylococcaceae</taxon>
        <taxon>Methylomagnum</taxon>
    </lineage>
</organism>
<dbReference type="InterPro" id="IPR025991">
    <property type="entry name" value="Chemoreceptor_zinc-bind_dom"/>
</dbReference>
<keyword evidence="3" id="KW-1185">Reference proteome</keyword>
<evidence type="ECO:0000313" key="3">
    <source>
        <dbReference type="Proteomes" id="UP000192923"/>
    </source>
</evidence>
<proteinExistence type="predicted"/>
<feature type="domain" description="Chemoreceptor zinc-binding" evidence="1">
    <location>
        <begin position="11"/>
        <end position="78"/>
    </location>
</feature>
<dbReference type="EMBL" id="FXAM01000001">
    <property type="protein sequence ID" value="SMF96667.1"/>
    <property type="molecule type" value="Genomic_DNA"/>
</dbReference>
<evidence type="ECO:0000259" key="1">
    <source>
        <dbReference type="Pfam" id="PF13682"/>
    </source>
</evidence>
<dbReference type="RefSeq" id="WP_085215529.1">
    <property type="nucleotide sequence ID" value="NZ_FXAM01000001.1"/>
</dbReference>
<dbReference type="AlphaFoldDB" id="A0A1Y6D207"/>
<dbReference type="Pfam" id="PF13682">
    <property type="entry name" value="CZB"/>
    <property type="match status" value="1"/>
</dbReference>
<dbReference type="Proteomes" id="UP000192923">
    <property type="component" value="Unassembled WGS sequence"/>
</dbReference>
<keyword evidence="2" id="KW-0675">Receptor</keyword>
<dbReference type="Gene3D" id="1.20.120.30">
    <property type="entry name" value="Aspartate receptor, ligand-binding domain"/>
    <property type="match status" value="1"/>
</dbReference>
<protein>
    <submittedName>
        <fullName evidence="2">Chemoreceptor zinc-binding domain-containing protein</fullName>
    </submittedName>
</protein>
<evidence type="ECO:0000313" key="2">
    <source>
        <dbReference type="EMBL" id="SMF96667.1"/>
    </source>
</evidence>
<gene>
    <name evidence="2" type="ORF">SAMN02949497_4073</name>
</gene>
<sequence>MANFSDYMIQHILYIKSVEKSIKHNTVFTHKKPTECAFGKMFYHDIKPNIDRYSEAKRSLIEEMEKIHTKFHESAQHIHPEDPNMEQSQQDAWYYSSRLINMLDKLEKMKD</sequence>
<accession>A0A1Y6D207</accession>
<dbReference type="OrthoDB" id="5342522at2"/>
<reference evidence="2 3" key="1">
    <citation type="submission" date="2016-12" db="EMBL/GenBank/DDBJ databases">
        <authorList>
            <person name="Song W.-J."/>
            <person name="Kurnit D.M."/>
        </authorList>
    </citation>
    <scope>NUCLEOTIDE SEQUENCE [LARGE SCALE GENOMIC DNA]</scope>
    <source>
        <strain evidence="2 3">175</strain>
    </source>
</reference>
<name>A0A1Y6D207_9GAMM</name>
<dbReference type="STRING" id="1760988.SAMN02949497_4073"/>